<dbReference type="EMBL" id="BAABHQ010000028">
    <property type="protein sequence ID" value="GAA4895888.1"/>
    <property type="molecule type" value="Genomic_DNA"/>
</dbReference>
<accession>A0ABP9F8K8</accession>
<dbReference type="Gene3D" id="2.40.100.10">
    <property type="entry name" value="Cyclophilin-like"/>
    <property type="match status" value="1"/>
</dbReference>
<reference evidence="6" key="1">
    <citation type="journal article" date="2019" name="Int. J. Syst. Evol. Microbiol.">
        <title>The Global Catalogue of Microorganisms (GCM) 10K type strain sequencing project: providing services to taxonomists for standard genome sequencing and annotation.</title>
        <authorList>
            <consortium name="The Broad Institute Genomics Platform"/>
            <consortium name="The Broad Institute Genome Sequencing Center for Infectious Disease"/>
            <person name="Wu L."/>
            <person name="Ma J."/>
        </authorList>
    </citation>
    <scope>NUCLEOTIDE SEQUENCE [LARGE SCALE GENOMIC DNA]</scope>
    <source>
        <strain evidence="6">JCM 17983</strain>
    </source>
</reference>
<dbReference type="PANTHER" id="PTHR34698:SF2">
    <property type="entry name" value="5-OXOPROLINASE SUBUNIT B"/>
    <property type="match status" value="1"/>
</dbReference>
<feature type="domain" description="Carboxyltransferase" evidence="4">
    <location>
        <begin position="1"/>
        <end position="199"/>
    </location>
</feature>
<dbReference type="InterPro" id="IPR029000">
    <property type="entry name" value="Cyclophilin-like_dom_sf"/>
</dbReference>
<dbReference type="GO" id="GO:0016787">
    <property type="term" value="F:hydrolase activity"/>
    <property type="evidence" value="ECO:0007669"/>
    <property type="project" value="UniProtKB-KW"/>
</dbReference>
<dbReference type="PANTHER" id="PTHR34698">
    <property type="entry name" value="5-OXOPROLINASE SUBUNIT B"/>
    <property type="match status" value="1"/>
</dbReference>
<evidence type="ECO:0000256" key="2">
    <source>
        <dbReference type="ARBA" id="ARBA00022801"/>
    </source>
</evidence>
<keyword evidence="6" id="KW-1185">Reference proteome</keyword>
<evidence type="ECO:0000313" key="6">
    <source>
        <dbReference type="Proteomes" id="UP001500457"/>
    </source>
</evidence>
<evidence type="ECO:0000313" key="5">
    <source>
        <dbReference type="EMBL" id="GAA4895888.1"/>
    </source>
</evidence>
<dbReference type="Pfam" id="PF02682">
    <property type="entry name" value="CT_C_D"/>
    <property type="match status" value="1"/>
</dbReference>
<protein>
    <submittedName>
        <fullName evidence="5">Allophanate hydrolase subunit 1</fullName>
    </submittedName>
</protein>
<keyword evidence="2 5" id="KW-0378">Hydrolase</keyword>
<dbReference type="SMART" id="SM00796">
    <property type="entry name" value="AHS1"/>
    <property type="match status" value="1"/>
</dbReference>
<dbReference type="RefSeq" id="WP_274235053.1">
    <property type="nucleotide sequence ID" value="NZ_BAABHQ010000028.1"/>
</dbReference>
<sequence length="211" mass="21761">MDVRPVGPEALVVDLDGLDQVAVAGAALREALDRGELPGVVDVVPAARTVLVTAPGAREALRAVRALLDGVDLTATPDRGAAGTVELPVHYDGEDLELVARDAGWSTADVVAAHTGAELTVAFGGFAPGFAYLTGLPEALHQPRLDTPRPRIPAGAVGVAGEFGGVYPRTSPGGWRLIGRLAQDAPTLFDPDRDPPALLVPGTTVRFRDAG</sequence>
<evidence type="ECO:0000259" key="4">
    <source>
        <dbReference type="SMART" id="SM00796"/>
    </source>
</evidence>
<name>A0ABP9F8K8_9PSEU</name>
<dbReference type="SUPFAM" id="SSF50891">
    <property type="entry name" value="Cyclophilin-like"/>
    <property type="match status" value="1"/>
</dbReference>
<comment type="caution">
    <text evidence="5">The sequence shown here is derived from an EMBL/GenBank/DDBJ whole genome shotgun (WGS) entry which is preliminary data.</text>
</comment>
<dbReference type="SUPFAM" id="SSF160467">
    <property type="entry name" value="PH0987 N-terminal domain-like"/>
    <property type="match status" value="1"/>
</dbReference>
<evidence type="ECO:0000256" key="1">
    <source>
        <dbReference type="ARBA" id="ARBA00022741"/>
    </source>
</evidence>
<dbReference type="InterPro" id="IPR003833">
    <property type="entry name" value="CT_C_D"/>
</dbReference>
<keyword evidence="3" id="KW-0067">ATP-binding</keyword>
<organism evidence="5 6">
    <name type="scientific">Actinomycetospora straminea</name>
    <dbReference type="NCBI Taxonomy" id="663607"/>
    <lineage>
        <taxon>Bacteria</taxon>
        <taxon>Bacillati</taxon>
        <taxon>Actinomycetota</taxon>
        <taxon>Actinomycetes</taxon>
        <taxon>Pseudonocardiales</taxon>
        <taxon>Pseudonocardiaceae</taxon>
        <taxon>Actinomycetospora</taxon>
    </lineage>
</organism>
<gene>
    <name evidence="5" type="ORF">GCM10023203_57850</name>
</gene>
<keyword evidence="1" id="KW-0547">Nucleotide-binding</keyword>
<dbReference type="InterPro" id="IPR010016">
    <property type="entry name" value="PxpB"/>
</dbReference>
<proteinExistence type="predicted"/>
<evidence type="ECO:0000256" key="3">
    <source>
        <dbReference type="ARBA" id="ARBA00022840"/>
    </source>
</evidence>
<dbReference type="Proteomes" id="UP001500457">
    <property type="component" value="Unassembled WGS sequence"/>
</dbReference>
<dbReference type="Gene3D" id="3.30.1360.40">
    <property type="match status" value="1"/>
</dbReference>